<dbReference type="RefSeq" id="WP_213944417.1">
    <property type="nucleotide sequence ID" value="NZ_JAHCMY010000002.1"/>
</dbReference>
<evidence type="ECO:0000313" key="2">
    <source>
        <dbReference type="Proteomes" id="UP001319104"/>
    </source>
</evidence>
<keyword evidence="2" id="KW-1185">Reference proteome</keyword>
<dbReference type="EMBL" id="JAHCMY010000002">
    <property type="protein sequence ID" value="MBS9523529.1"/>
    <property type="molecule type" value="Genomic_DNA"/>
</dbReference>
<comment type="caution">
    <text evidence="1">The sequence shown here is derived from an EMBL/GenBank/DDBJ whole genome shotgun (WGS) entry which is preliminary data.</text>
</comment>
<organism evidence="1 2">
    <name type="scientific">Litoribacter ruber</name>
    <dbReference type="NCBI Taxonomy" id="702568"/>
    <lineage>
        <taxon>Bacteria</taxon>
        <taxon>Pseudomonadati</taxon>
        <taxon>Bacteroidota</taxon>
        <taxon>Cytophagia</taxon>
        <taxon>Cytophagales</taxon>
        <taxon>Cyclobacteriaceae</taxon>
        <taxon>Litoribacter</taxon>
    </lineage>
</organism>
<gene>
    <name evidence="1" type="ORF">KI659_05790</name>
</gene>
<proteinExistence type="predicted"/>
<dbReference type="Proteomes" id="UP001319104">
    <property type="component" value="Unassembled WGS sequence"/>
</dbReference>
<dbReference type="AlphaFoldDB" id="A0AAP2CH63"/>
<dbReference type="PROSITE" id="PS51257">
    <property type="entry name" value="PROKAR_LIPOPROTEIN"/>
    <property type="match status" value="1"/>
</dbReference>
<reference evidence="1 2" key="1">
    <citation type="submission" date="2021-05" db="EMBL/GenBank/DDBJ databases">
        <authorList>
            <person name="Zhang Z.D."/>
            <person name="Osman G."/>
        </authorList>
    </citation>
    <scope>NUCLEOTIDE SEQUENCE [LARGE SCALE GENOMIC DNA]</scope>
    <source>
        <strain evidence="1 2">KCTC 32217</strain>
    </source>
</reference>
<accession>A0AAP2CH63</accession>
<evidence type="ECO:0000313" key="1">
    <source>
        <dbReference type="EMBL" id="MBS9523529.1"/>
    </source>
</evidence>
<sequence>MWRKLGICAVVWMLASCGNQVEKPIKNPTQIDTYFPISDFINKQIDGLEGVDLRKDLYVNGDHEQVRQQLTREQWRSELDWFIQADINKASLATAYDIVDENGTTSYRLKPGENSNIEEMTVIYDGDRVDEILVKAFDKNTFYQSETMAKLSTDPVSGNLSTYELETTQKVLLLSPRVLKVKSQVEQP</sequence>
<protein>
    <submittedName>
        <fullName evidence="1">Uncharacterized protein</fullName>
    </submittedName>
</protein>
<name>A0AAP2CH63_9BACT</name>